<organism evidence="1 2">
    <name type="scientific">Curvularia kusanoi</name>
    <name type="common">Cochliobolus kusanoi</name>
    <dbReference type="NCBI Taxonomy" id="90978"/>
    <lineage>
        <taxon>Eukaryota</taxon>
        <taxon>Fungi</taxon>
        <taxon>Dikarya</taxon>
        <taxon>Ascomycota</taxon>
        <taxon>Pezizomycotina</taxon>
        <taxon>Dothideomycetes</taxon>
        <taxon>Pleosporomycetidae</taxon>
        <taxon>Pleosporales</taxon>
        <taxon>Pleosporineae</taxon>
        <taxon>Pleosporaceae</taxon>
        <taxon>Curvularia</taxon>
    </lineage>
</organism>
<accession>A0A9P4TCS9</accession>
<proteinExistence type="predicted"/>
<reference evidence="1" key="1">
    <citation type="submission" date="2019-04" db="EMBL/GenBank/DDBJ databases">
        <title>Sequencing of skin fungus with MAO and IRED activity.</title>
        <authorList>
            <person name="Marsaioli A.J."/>
            <person name="Bonatto J.M.C."/>
            <person name="Reis Junior O."/>
        </authorList>
    </citation>
    <scope>NUCLEOTIDE SEQUENCE</scope>
    <source>
        <strain evidence="1">30M1</strain>
    </source>
</reference>
<name>A0A9P4TCS9_CURKU</name>
<protein>
    <submittedName>
        <fullName evidence="1">Uncharacterized protein</fullName>
    </submittedName>
</protein>
<dbReference type="Proteomes" id="UP000801428">
    <property type="component" value="Unassembled WGS sequence"/>
</dbReference>
<dbReference type="EMBL" id="SWKU01000015">
    <property type="protein sequence ID" value="KAF3000166.1"/>
    <property type="molecule type" value="Genomic_DNA"/>
</dbReference>
<dbReference type="OrthoDB" id="5362287at2759"/>
<evidence type="ECO:0000313" key="1">
    <source>
        <dbReference type="EMBL" id="KAF3000166.1"/>
    </source>
</evidence>
<dbReference type="AlphaFoldDB" id="A0A9P4TCS9"/>
<keyword evidence="2" id="KW-1185">Reference proteome</keyword>
<sequence length="525" mass="59226">MHQWVLPTASTFGTTADKFLNFVLAKIKHTIEAPFSERNAKALAQSSAAISTARTVPEQEMEHNEMSQLYMRRMMTMTNVVTEDGLLINPLYEKPGYVSVVGGGCGKIKNMTLDEAEVFSANHVRSKLDLEQLKDMPPERYSPQTACICRTFGFVNCIDENDVDSLCRFRSCFLRLNIRELKDFDTNTGTLGLQVDNWIVRGSYHNRCTESELSSIQWYNERGDAFRLPQREAQYEYQLVGWYGAASAFAIEDISSLSAEEQMIFMLYVVLLRPFNNVPNAHFPDWMNFGFYACDTLAKSQALQDLFLALVLHSTPLDRITAAYQTSTLPTLFTTLGYDTQNLRFAPPNVQELGIFRFIAEVEHALSGSYCACFQPSAYCPNRPKHETHLSAESEAEYGFHGTNTWERWQLLNFYKAVFAHESFDAAAMLRAKTQGAQALDEYLESLFPEWRRKIVNKVLGGVLLPHLGTTITWEGEKKECRCVVHCVLVPEGLGQCAASHIQELVAHRDAGQLEEGSETVDDGG</sequence>
<comment type="caution">
    <text evidence="1">The sequence shown here is derived from an EMBL/GenBank/DDBJ whole genome shotgun (WGS) entry which is preliminary data.</text>
</comment>
<evidence type="ECO:0000313" key="2">
    <source>
        <dbReference type="Proteomes" id="UP000801428"/>
    </source>
</evidence>
<gene>
    <name evidence="1" type="ORF">E8E13_005930</name>
</gene>